<dbReference type="EMBL" id="JACNJN010000063">
    <property type="protein sequence ID" value="MBC8334394.1"/>
    <property type="molecule type" value="Genomic_DNA"/>
</dbReference>
<dbReference type="InterPro" id="IPR015867">
    <property type="entry name" value="N-reg_PII/ATP_PRibTrfase_C"/>
</dbReference>
<dbReference type="InterPro" id="IPR010375">
    <property type="entry name" value="CdAMP_rec"/>
</dbReference>
<reference evidence="1 2" key="1">
    <citation type="submission" date="2020-08" db="EMBL/GenBank/DDBJ databases">
        <title>Bridging the membrane lipid divide: bacteria of the FCB group superphylum have the potential to synthesize archaeal ether lipids.</title>
        <authorList>
            <person name="Villanueva L."/>
            <person name="Von Meijenfeldt F.A.B."/>
            <person name="Westbye A.B."/>
            <person name="Yadav S."/>
            <person name="Hopmans E.C."/>
            <person name="Dutilh B.E."/>
            <person name="Sinninghe Damste J.S."/>
        </authorList>
    </citation>
    <scope>NUCLEOTIDE SEQUENCE [LARGE SCALE GENOMIC DNA]</scope>
    <source>
        <strain evidence="1">NIOZ-UU36</strain>
    </source>
</reference>
<dbReference type="PANTHER" id="PTHR38456:SF1">
    <property type="entry name" value="CYCLIC DI-AMP RECEPTOR A"/>
    <property type="match status" value="1"/>
</dbReference>
<dbReference type="Proteomes" id="UP000614469">
    <property type="component" value="Unassembled WGS sequence"/>
</dbReference>
<dbReference type="Pfam" id="PF06153">
    <property type="entry name" value="CdAMP_rec"/>
    <property type="match status" value="1"/>
</dbReference>
<accession>A0A8J6THV2</accession>
<evidence type="ECO:0000313" key="1">
    <source>
        <dbReference type="EMBL" id="MBC8334394.1"/>
    </source>
</evidence>
<evidence type="ECO:0000313" key="2">
    <source>
        <dbReference type="Proteomes" id="UP000614469"/>
    </source>
</evidence>
<dbReference type="AlphaFoldDB" id="A0A8J6THV2"/>
<proteinExistence type="predicted"/>
<gene>
    <name evidence="1" type="ORF">H8E29_03940</name>
</gene>
<dbReference type="InterPro" id="IPR011322">
    <property type="entry name" value="N-reg_PII-like_a/b"/>
</dbReference>
<comment type="caution">
    <text evidence="1">The sequence shown here is derived from an EMBL/GenBank/DDBJ whole genome shotgun (WGS) entry which is preliminary data.</text>
</comment>
<protein>
    <submittedName>
        <fullName evidence="1">Cyclic-di-AMP receptor</fullName>
    </submittedName>
</protein>
<dbReference type="PANTHER" id="PTHR38456">
    <property type="entry name" value="CYCLIC DI-AMP RECEPTOR A"/>
    <property type="match status" value="1"/>
</dbReference>
<sequence>MKLILAVVRDIDSESIIRSLVKAGYRVTRLASMGGFLHRGNMTLMIGVEDGQEQVVIDLMREAVGPPEKEQHRVTLFLLDAIGSEHF</sequence>
<organism evidence="1 2">
    <name type="scientific">Candidatus Desulfolinea nitratireducens</name>
    <dbReference type="NCBI Taxonomy" id="2841698"/>
    <lineage>
        <taxon>Bacteria</taxon>
        <taxon>Bacillati</taxon>
        <taxon>Chloroflexota</taxon>
        <taxon>Anaerolineae</taxon>
        <taxon>Anaerolineales</taxon>
        <taxon>Anaerolineales incertae sedis</taxon>
        <taxon>Candidatus Desulfolinea</taxon>
    </lineage>
</organism>
<dbReference type="Gene3D" id="3.30.70.120">
    <property type="match status" value="1"/>
</dbReference>
<name>A0A8J6THV2_9CHLR</name>
<keyword evidence="1" id="KW-0675">Receptor</keyword>
<dbReference type="SUPFAM" id="SSF54913">
    <property type="entry name" value="GlnB-like"/>
    <property type="match status" value="1"/>
</dbReference>